<protein>
    <submittedName>
        <fullName evidence="2">Uncharacterized protein</fullName>
    </submittedName>
</protein>
<feature type="region of interest" description="Disordered" evidence="1">
    <location>
        <begin position="15"/>
        <end position="69"/>
    </location>
</feature>
<evidence type="ECO:0000313" key="2">
    <source>
        <dbReference type="EMBL" id="KKN16922.1"/>
    </source>
</evidence>
<accession>A0A0F9NXV4</accession>
<comment type="caution">
    <text evidence="2">The sequence shown here is derived from an EMBL/GenBank/DDBJ whole genome shotgun (WGS) entry which is preliminary data.</text>
</comment>
<organism evidence="2">
    <name type="scientific">marine sediment metagenome</name>
    <dbReference type="NCBI Taxonomy" id="412755"/>
    <lineage>
        <taxon>unclassified sequences</taxon>
        <taxon>metagenomes</taxon>
        <taxon>ecological metagenomes</taxon>
    </lineage>
</organism>
<feature type="compositionally biased region" description="Basic and acidic residues" evidence="1">
    <location>
        <begin position="15"/>
        <end position="51"/>
    </location>
</feature>
<reference evidence="2" key="1">
    <citation type="journal article" date="2015" name="Nature">
        <title>Complex archaea that bridge the gap between prokaryotes and eukaryotes.</title>
        <authorList>
            <person name="Spang A."/>
            <person name="Saw J.H."/>
            <person name="Jorgensen S.L."/>
            <person name="Zaremba-Niedzwiedzka K."/>
            <person name="Martijn J."/>
            <person name="Lind A.E."/>
            <person name="van Eijk R."/>
            <person name="Schleper C."/>
            <person name="Guy L."/>
            <person name="Ettema T.J."/>
        </authorList>
    </citation>
    <scope>NUCLEOTIDE SEQUENCE</scope>
</reference>
<sequence length="125" mass="14920">MPRLEEIQQRVLIREKGERQRRGLSEEEARSRREGTEELSRELKERKRPGERFLPYGQPDPHTGSPVRDFGMEWLMAGDNEDEQKKVIDKYVKKLIHGRYGYSSRKAAFSRLMQEAARVEKRRFE</sequence>
<name>A0A0F9NXV4_9ZZZZ</name>
<gene>
    <name evidence="2" type="ORF">LCGC14_0971270</name>
</gene>
<dbReference type="AlphaFoldDB" id="A0A0F9NXV4"/>
<dbReference type="EMBL" id="LAZR01003570">
    <property type="protein sequence ID" value="KKN16922.1"/>
    <property type="molecule type" value="Genomic_DNA"/>
</dbReference>
<evidence type="ECO:0000256" key="1">
    <source>
        <dbReference type="SAM" id="MobiDB-lite"/>
    </source>
</evidence>
<proteinExistence type="predicted"/>